<accession>F0VEV0</accession>
<feature type="compositionally biased region" description="Basic and acidic residues" evidence="1">
    <location>
        <begin position="107"/>
        <end position="116"/>
    </location>
</feature>
<evidence type="ECO:0000313" key="2">
    <source>
        <dbReference type="EMBL" id="CBZ52244.1"/>
    </source>
</evidence>
<keyword evidence="4" id="KW-1185">Reference proteome</keyword>
<reference evidence="2" key="1">
    <citation type="submission" date="2011-02" db="EMBL/GenBank/DDBJ databases">
        <authorList>
            <person name="Aslett M."/>
        </authorList>
    </citation>
    <scope>NUCLEOTIDE SEQUENCE</scope>
    <source>
        <strain evidence="2">Liverpool</strain>
    </source>
</reference>
<dbReference type="Proteomes" id="UP000007494">
    <property type="component" value="Chromosome VIIa"/>
</dbReference>
<dbReference type="OMA" id="VECAPQD"/>
<dbReference type="AlphaFoldDB" id="F0VEV0"/>
<name>F0VEV0_NEOCL</name>
<feature type="compositionally biased region" description="Basic and acidic residues" evidence="1">
    <location>
        <begin position="44"/>
        <end position="79"/>
    </location>
</feature>
<sequence>MAEEQVAAKYREMDAIPKTVCEDTAEGVATSEVQEIGDQWRPSKQPECRQEKKQEPELTAQEEEREHTKEAQRETECRLGEQVAADQGSPSARKRASDSVHSTQPTRLRESSSTEKHVVLEYEPVADRKTQKTGSALIDSLNSFLDTWLVPDEDAAEDPHKIVNAAVTGNVECAPQDRCKGEEAVSLMTLVKSVQLSCPLLDLHDSHPACPACHQPLPGEKTPPTQSWTRWVFKQCEEPLDIQSEFLVYPNPLVYVGRQKPNIDEPWFGTVSYVPS</sequence>
<dbReference type="VEuPathDB" id="ToxoDB:NCLIV_020300"/>
<gene>
    <name evidence="3" type="ORF">BN1204_020300</name>
    <name evidence="2" type="ORF">NCLIV_020300</name>
</gene>
<dbReference type="GeneID" id="13444088"/>
<reference evidence="2" key="2">
    <citation type="submission" date="2011-03" db="EMBL/GenBank/DDBJ databases">
        <title>Comparative genomics and transcriptomics of Neospora caninum and Toxoplasma gondii.</title>
        <authorList>
            <person name="Reid A.J."/>
            <person name="Sohal A."/>
            <person name="Harris D."/>
            <person name="Quail M."/>
            <person name="Sanders M."/>
            <person name="Berriman M."/>
            <person name="Wastling J.M."/>
            <person name="Pain A."/>
        </authorList>
    </citation>
    <scope>NUCLEOTIDE SEQUENCE</scope>
    <source>
        <strain evidence="2">Liverpool</strain>
    </source>
</reference>
<feature type="region of interest" description="Disordered" evidence="1">
    <location>
        <begin position="31"/>
        <end position="116"/>
    </location>
</feature>
<evidence type="ECO:0000313" key="4">
    <source>
        <dbReference type="Proteomes" id="UP000007494"/>
    </source>
</evidence>
<proteinExistence type="predicted"/>
<protein>
    <submittedName>
        <fullName evidence="2">Uncharacterized protein</fullName>
    </submittedName>
</protein>
<evidence type="ECO:0000313" key="3">
    <source>
        <dbReference type="EMBL" id="CEL66212.1"/>
    </source>
</evidence>
<organism evidence="2 4">
    <name type="scientific">Neospora caninum (strain Liverpool)</name>
    <dbReference type="NCBI Taxonomy" id="572307"/>
    <lineage>
        <taxon>Eukaryota</taxon>
        <taxon>Sar</taxon>
        <taxon>Alveolata</taxon>
        <taxon>Apicomplexa</taxon>
        <taxon>Conoidasida</taxon>
        <taxon>Coccidia</taxon>
        <taxon>Eucoccidiorida</taxon>
        <taxon>Eimeriorina</taxon>
        <taxon>Sarcocystidae</taxon>
        <taxon>Neospora</taxon>
    </lineage>
</organism>
<dbReference type="EMBL" id="FR823388">
    <property type="protein sequence ID" value="CBZ52244.1"/>
    <property type="molecule type" value="Genomic_DNA"/>
</dbReference>
<dbReference type="EMBL" id="LN714481">
    <property type="protein sequence ID" value="CEL66212.1"/>
    <property type="molecule type" value="Genomic_DNA"/>
</dbReference>
<reference evidence="3" key="4">
    <citation type="journal article" date="2015" name="PLoS ONE">
        <title>Comprehensive Evaluation of Toxoplasma gondii VEG and Neospora caninum LIV Genomes with Tachyzoite Stage Transcriptome and Proteome Defines Novel Transcript Features.</title>
        <authorList>
            <person name="Ramaprasad A."/>
            <person name="Mourier T."/>
            <person name="Naeem R."/>
            <person name="Malas T.B."/>
            <person name="Moussa E."/>
            <person name="Panigrahi A."/>
            <person name="Vermont S.J."/>
            <person name="Otto T.D."/>
            <person name="Wastling J."/>
            <person name="Pain A."/>
        </authorList>
    </citation>
    <scope>NUCLEOTIDE SEQUENCE</scope>
    <source>
        <strain evidence="3">Liverpool</strain>
    </source>
</reference>
<reference evidence="4" key="3">
    <citation type="journal article" date="2012" name="PLoS Pathog.">
        <title>Comparative genomics of the apicomplexan parasites Toxoplasma gondii and Neospora caninum: Coccidia differing in host range and transmission strategy.</title>
        <authorList>
            <person name="Reid A.J."/>
            <person name="Vermont S.J."/>
            <person name="Cotton J.A."/>
            <person name="Harris D."/>
            <person name="Hill-Cawthorne G.A."/>
            <person name="Konen-Waisman S."/>
            <person name="Latham S.M."/>
            <person name="Mourier T."/>
            <person name="Norton R."/>
            <person name="Quail M.A."/>
            <person name="Sanders M."/>
            <person name="Shanmugam D."/>
            <person name="Sohal A."/>
            <person name="Wasmuth J.D."/>
            <person name="Brunk B."/>
            <person name="Grigg M.E."/>
            <person name="Howard J.C."/>
            <person name="Parkinson J."/>
            <person name="Roos D.S."/>
            <person name="Trees A.J."/>
            <person name="Berriman M."/>
            <person name="Pain A."/>
            <person name="Wastling J.M."/>
        </authorList>
    </citation>
    <scope>NUCLEOTIDE SEQUENCE [LARGE SCALE GENOMIC DNA]</scope>
    <source>
        <strain evidence="4">Liverpool</strain>
    </source>
</reference>
<dbReference type="InParanoid" id="F0VEV0"/>
<dbReference type="OrthoDB" id="330643at2759"/>
<dbReference type="RefSeq" id="XP_003882276.1">
    <property type="nucleotide sequence ID" value="XM_003882227.1"/>
</dbReference>
<dbReference type="eggNOG" id="ENOG502QY88">
    <property type="taxonomic scope" value="Eukaryota"/>
</dbReference>
<evidence type="ECO:0000256" key="1">
    <source>
        <dbReference type="SAM" id="MobiDB-lite"/>
    </source>
</evidence>